<sequence length="195" mass="22431">MVEEGGVEPPHIPATSKLPGNVARLVVNPDSFYPLKTKLMANIKSFSLKMLIFAPKFMFHLKYIKIMTTNEMILQAQITSLRRVADVLLLHFWSDAENKTQLIWFSRYLNYKYERDILASSDFGLTDSGQQPELLARRRYHLQVLMDIAYLQGNLGELNIVRRVAPQDAALANKVFESYDGFDESLFRAIDEIDK</sequence>
<evidence type="ECO:0000313" key="2">
    <source>
        <dbReference type="Proteomes" id="UP000286211"/>
    </source>
</evidence>
<proteinExistence type="predicted"/>
<organism evidence="1 2">
    <name type="scientific">Segatella copri</name>
    <dbReference type="NCBI Taxonomy" id="165179"/>
    <lineage>
        <taxon>Bacteria</taxon>
        <taxon>Pseudomonadati</taxon>
        <taxon>Bacteroidota</taxon>
        <taxon>Bacteroidia</taxon>
        <taxon>Bacteroidales</taxon>
        <taxon>Prevotellaceae</taxon>
        <taxon>Segatella</taxon>
    </lineage>
</organism>
<comment type="caution">
    <text evidence="1">The sequence shown here is derived from an EMBL/GenBank/DDBJ whole genome shotgun (WGS) entry which is preliminary data.</text>
</comment>
<name>A0A415FA13_9BACT</name>
<protein>
    <submittedName>
        <fullName evidence="1">Uncharacterized protein</fullName>
    </submittedName>
</protein>
<dbReference type="EMBL" id="QRNB01000001">
    <property type="protein sequence ID" value="RHK13152.1"/>
    <property type="molecule type" value="Genomic_DNA"/>
</dbReference>
<dbReference type="AlphaFoldDB" id="A0A415FA13"/>
<gene>
    <name evidence="1" type="ORF">DW079_00290</name>
</gene>
<dbReference type="Proteomes" id="UP000286211">
    <property type="component" value="Unassembled WGS sequence"/>
</dbReference>
<reference evidence="1 2" key="1">
    <citation type="submission" date="2018-08" db="EMBL/GenBank/DDBJ databases">
        <title>A genome reference for cultivated species of the human gut microbiota.</title>
        <authorList>
            <person name="Zou Y."/>
            <person name="Xue W."/>
            <person name="Luo G."/>
        </authorList>
    </citation>
    <scope>NUCLEOTIDE SEQUENCE [LARGE SCALE GENOMIC DNA]</scope>
    <source>
        <strain evidence="1 2">AF46-2NS</strain>
    </source>
</reference>
<evidence type="ECO:0000313" key="1">
    <source>
        <dbReference type="EMBL" id="RHK13152.1"/>
    </source>
</evidence>
<accession>A0A415FA13</accession>